<keyword evidence="9 15" id="KW-0067">ATP-binding</keyword>
<dbReference type="EMBL" id="CP001098">
    <property type="protein sequence ID" value="ACL69321.1"/>
    <property type="molecule type" value="Genomic_DNA"/>
</dbReference>
<comment type="similarity">
    <text evidence="2 15">Belongs to the phenylalanyl-tRNA synthetase beta subunit family. Type 1 subfamily.</text>
</comment>
<comment type="subcellular location">
    <subcellularLocation>
        <location evidence="1 15">Cytoplasm</location>
    </subcellularLocation>
</comment>
<dbReference type="PROSITE" id="PS50886">
    <property type="entry name" value="TRBD"/>
    <property type="match status" value="1"/>
</dbReference>
<evidence type="ECO:0000256" key="3">
    <source>
        <dbReference type="ARBA" id="ARBA00011209"/>
    </source>
</evidence>
<dbReference type="PANTHER" id="PTHR10947:SF0">
    <property type="entry name" value="PHENYLALANINE--TRNA LIGASE BETA SUBUNIT"/>
    <property type="match status" value="1"/>
</dbReference>
<comment type="cofactor">
    <cofactor evidence="15">
        <name>Mg(2+)</name>
        <dbReference type="ChEBI" id="CHEBI:18420"/>
    </cofactor>
    <text evidence="15">Binds 2 magnesium ions per tetramer.</text>
</comment>
<evidence type="ECO:0000256" key="6">
    <source>
        <dbReference type="ARBA" id="ARBA00022598"/>
    </source>
</evidence>
<dbReference type="Gene3D" id="3.30.56.10">
    <property type="match status" value="2"/>
</dbReference>
<evidence type="ECO:0000256" key="2">
    <source>
        <dbReference type="ARBA" id="ARBA00008653"/>
    </source>
</evidence>
<evidence type="ECO:0000256" key="4">
    <source>
        <dbReference type="ARBA" id="ARBA00022490"/>
    </source>
</evidence>
<dbReference type="InterPro" id="IPR005147">
    <property type="entry name" value="tRNA_synthase_B5-dom"/>
</dbReference>
<keyword evidence="12 15" id="KW-0648">Protein biosynthesis</keyword>
<dbReference type="SMART" id="SM00896">
    <property type="entry name" value="FDX-ACB"/>
    <property type="match status" value="1"/>
</dbReference>
<proteinExistence type="inferred from homology"/>
<feature type="domain" description="FDX-ACB" evidence="18">
    <location>
        <begin position="704"/>
        <end position="797"/>
    </location>
</feature>
<dbReference type="KEGG" id="hor:Hore_05640"/>
<dbReference type="Pfam" id="PF03483">
    <property type="entry name" value="B3_4"/>
    <property type="match status" value="1"/>
</dbReference>
<dbReference type="GO" id="GO:0140096">
    <property type="term" value="F:catalytic activity, acting on a protein"/>
    <property type="evidence" value="ECO:0007669"/>
    <property type="project" value="UniProtKB-ARBA"/>
</dbReference>
<keyword evidence="21" id="KW-1185">Reference proteome</keyword>
<keyword evidence="8 15" id="KW-0547">Nucleotide-binding</keyword>
<evidence type="ECO:0000256" key="10">
    <source>
        <dbReference type="ARBA" id="ARBA00022842"/>
    </source>
</evidence>
<evidence type="ECO:0000256" key="8">
    <source>
        <dbReference type="ARBA" id="ARBA00022741"/>
    </source>
</evidence>
<dbReference type="OrthoDB" id="9805455at2"/>
<dbReference type="HAMAP" id="MF_00283">
    <property type="entry name" value="Phe_tRNA_synth_beta1"/>
    <property type="match status" value="1"/>
</dbReference>
<protein>
    <recommendedName>
        <fullName evidence="15">Phenylalanine--tRNA ligase beta subunit</fullName>
        <ecNumber evidence="15">6.1.1.20</ecNumber>
    </recommendedName>
    <alternativeName>
        <fullName evidence="15">Phenylalanyl-tRNA synthetase beta subunit</fullName>
        <shortName evidence="15">PheRS</shortName>
    </alternativeName>
</protein>
<dbReference type="FunFam" id="3.50.40.10:FF:000001">
    <property type="entry name" value="Phenylalanine--tRNA ligase beta subunit"/>
    <property type="match status" value="1"/>
</dbReference>
<evidence type="ECO:0000256" key="13">
    <source>
        <dbReference type="ARBA" id="ARBA00023146"/>
    </source>
</evidence>
<evidence type="ECO:0000313" key="21">
    <source>
        <dbReference type="Proteomes" id="UP000000719"/>
    </source>
</evidence>
<dbReference type="GO" id="GO:0000287">
    <property type="term" value="F:magnesium ion binding"/>
    <property type="evidence" value="ECO:0007669"/>
    <property type="project" value="UniProtKB-UniRule"/>
</dbReference>
<keyword evidence="10 15" id="KW-0460">Magnesium</keyword>
<evidence type="ECO:0000313" key="20">
    <source>
        <dbReference type="EMBL" id="ACL69321.1"/>
    </source>
</evidence>
<evidence type="ECO:0000256" key="15">
    <source>
        <dbReference type="HAMAP-Rule" id="MF_00283"/>
    </source>
</evidence>
<keyword evidence="13 15" id="KW-0030">Aminoacyl-tRNA synthetase</keyword>
<dbReference type="InterPro" id="IPR012340">
    <property type="entry name" value="NA-bd_OB-fold"/>
</dbReference>
<dbReference type="Gene3D" id="3.30.930.10">
    <property type="entry name" value="Bira Bifunctional Protein, Domain 2"/>
    <property type="match status" value="1"/>
</dbReference>
<dbReference type="SMART" id="SM00873">
    <property type="entry name" value="B3_4"/>
    <property type="match status" value="1"/>
</dbReference>
<dbReference type="InterPro" id="IPR045060">
    <property type="entry name" value="Phe-tRNA-ligase_IIc_bsu"/>
</dbReference>
<dbReference type="FunFam" id="3.30.70.380:FF:000001">
    <property type="entry name" value="Phenylalanine--tRNA ligase beta subunit"/>
    <property type="match status" value="1"/>
</dbReference>
<dbReference type="AlphaFoldDB" id="B8D294"/>
<feature type="binding site" evidence="15">
    <location>
        <position position="462"/>
    </location>
    <ligand>
        <name>Mg(2+)</name>
        <dbReference type="ChEBI" id="CHEBI:18420"/>
        <note>shared with alpha subunit</note>
    </ligand>
</feature>
<keyword evidence="6 15" id="KW-0436">Ligase</keyword>
<feature type="domain" description="B5" evidence="19">
    <location>
        <begin position="402"/>
        <end position="478"/>
    </location>
</feature>
<evidence type="ECO:0000259" key="18">
    <source>
        <dbReference type="PROSITE" id="PS51447"/>
    </source>
</evidence>
<dbReference type="InterPro" id="IPR004532">
    <property type="entry name" value="Phe-tRNA-ligase_IIc_bsu_bact"/>
</dbReference>
<organism evidence="20 21">
    <name type="scientific">Halothermothrix orenii (strain H 168 / OCM 544 / DSM 9562)</name>
    <dbReference type="NCBI Taxonomy" id="373903"/>
    <lineage>
        <taxon>Bacteria</taxon>
        <taxon>Bacillati</taxon>
        <taxon>Bacillota</taxon>
        <taxon>Clostridia</taxon>
        <taxon>Halanaerobiales</taxon>
        <taxon>Halothermotrichaceae</taxon>
        <taxon>Halothermothrix</taxon>
    </lineage>
</organism>
<dbReference type="Gene3D" id="3.50.40.10">
    <property type="entry name" value="Phenylalanyl-trna Synthetase, Chain B, domain 3"/>
    <property type="match status" value="1"/>
</dbReference>
<evidence type="ECO:0000256" key="7">
    <source>
        <dbReference type="ARBA" id="ARBA00022723"/>
    </source>
</evidence>
<accession>B8D294</accession>
<dbReference type="InterPro" id="IPR041616">
    <property type="entry name" value="PheRS_beta_core"/>
</dbReference>
<dbReference type="eggNOG" id="COG0073">
    <property type="taxonomic scope" value="Bacteria"/>
</dbReference>
<feature type="domain" description="TRNA-binding" evidence="17">
    <location>
        <begin position="39"/>
        <end position="148"/>
    </location>
</feature>
<sequence>MRVPVNWLKSYIDFQYSPQELADKLTMLGLEVEGIEYMGEGLEGIIVGEIKKVKPHPNADKLVICEVDTGQELLQIITGAPNVKEGIKVPVAPVGVTLPGGLKIKKARLRGENSYGMICSIDELGLSEKRASGIMILDEDAEVGTDIIDYLHLDEYVLKLDLTPNYARCLGLLGIAREIKSVLGNEIKKPDTDLVESESESIENYISIEVEDKDLCPRYTGRVIKNIKIGPSPRWMQARLRAAGIRPINNIVDITNYVMLEYNQPLHAFDYDKIDKKIIVRRGKEQEKLITLDNKERELDEEVLVIADTEKALGLAGVMGGANSEVCDDTTTVFLESAYFNPVNIRKTAKKFALPSEASHRFEREVDIEGVIAASNRAAYLMQKYAGGEIVRGIVDVYPEPRRLHAINLDTGYVNKILGLNLDKTEIEDMLTRLEFKVEERDSKSLKVMVPSFRSDIEREADLIEEVARMYGYNNIPVTRPESKQRGRKTYKQHLEDITRNYMSAMGLDEVITFSLTGKKVYDDLDIPEDSSLRNWVKVKNPLNEALSILRTSLLPSIIEVLSNNAKRQVETMSVYELGKIFTRIKEKKRPEERVVLAGGCMGKTDDPWKTGAPDFFYLKGVVVDYLRELGLDGLDFTPSKLPFLHPGRTAEIYYRDTRIGIMGELMPDIADRFNLRSGTAVFQLDFETIVEEADLDRQYEQLPRYPAVERDMAVVVENEVFAGSLLKLIRENGGKLLKKAGLFDLYQGKQIPEGYKSLAFKLVFQAHDRTLTDDEVNEVFNSIMDQLKDKFGAEIRGV</sequence>
<evidence type="ECO:0000256" key="12">
    <source>
        <dbReference type="ARBA" id="ARBA00022917"/>
    </source>
</evidence>
<dbReference type="SUPFAM" id="SSF56037">
    <property type="entry name" value="PheT/TilS domain"/>
    <property type="match status" value="1"/>
</dbReference>
<dbReference type="CDD" id="cd00769">
    <property type="entry name" value="PheRS_beta_core"/>
    <property type="match status" value="1"/>
</dbReference>
<dbReference type="InterPro" id="IPR002547">
    <property type="entry name" value="tRNA-bd_dom"/>
</dbReference>
<dbReference type="Pfam" id="PF01588">
    <property type="entry name" value="tRNA_bind"/>
    <property type="match status" value="1"/>
</dbReference>
<dbReference type="InterPro" id="IPR033714">
    <property type="entry name" value="tRNA_bind_bactPheRS"/>
</dbReference>
<comment type="subunit">
    <text evidence="3 15">Tetramer of two alpha and two beta subunits.</text>
</comment>
<evidence type="ECO:0000256" key="16">
    <source>
        <dbReference type="PROSITE-ProRule" id="PRU00209"/>
    </source>
</evidence>
<dbReference type="GO" id="GO:0016740">
    <property type="term" value="F:transferase activity"/>
    <property type="evidence" value="ECO:0007669"/>
    <property type="project" value="UniProtKB-ARBA"/>
</dbReference>
<dbReference type="Gene3D" id="2.40.50.140">
    <property type="entry name" value="Nucleic acid-binding proteins"/>
    <property type="match status" value="1"/>
</dbReference>
<evidence type="ECO:0000256" key="5">
    <source>
        <dbReference type="ARBA" id="ARBA00022555"/>
    </source>
</evidence>
<dbReference type="InterPro" id="IPR020825">
    <property type="entry name" value="Phe-tRNA_synthase-like_B3/B4"/>
</dbReference>
<keyword evidence="7 15" id="KW-0479">Metal-binding</keyword>
<dbReference type="SMART" id="SM00874">
    <property type="entry name" value="B5"/>
    <property type="match status" value="1"/>
</dbReference>
<dbReference type="InterPro" id="IPR009061">
    <property type="entry name" value="DNA-bd_dom_put_sf"/>
</dbReference>
<feature type="binding site" evidence="15">
    <location>
        <position position="465"/>
    </location>
    <ligand>
        <name>Mg(2+)</name>
        <dbReference type="ChEBI" id="CHEBI:18420"/>
        <note>shared with alpha subunit</note>
    </ligand>
</feature>
<dbReference type="FunFam" id="2.40.50.140:FF:000045">
    <property type="entry name" value="Phenylalanine--tRNA ligase beta subunit"/>
    <property type="match status" value="1"/>
</dbReference>
<dbReference type="SUPFAM" id="SSF46955">
    <property type="entry name" value="Putative DNA-binding domain"/>
    <property type="match status" value="1"/>
</dbReference>
<dbReference type="GO" id="GO:0006432">
    <property type="term" value="P:phenylalanyl-tRNA aminoacylation"/>
    <property type="evidence" value="ECO:0007669"/>
    <property type="project" value="UniProtKB-UniRule"/>
</dbReference>
<dbReference type="PANTHER" id="PTHR10947">
    <property type="entry name" value="PHENYLALANYL-TRNA SYNTHETASE BETA CHAIN AND LEUCINE-RICH REPEAT-CONTAINING PROTEIN 47"/>
    <property type="match status" value="1"/>
</dbReference>
<dbReference type="Proteomes" id="UP000000719">
    <property type="component" value="Chromosome"/>
</dbReference>
<feature type="binding site" evidence="15">
    <location>
        <position position="466"/>
    </location>
    <ligand>
        <name>Mg(2+)</name>
        <dbReference type="ChEBI" id="CHEBI:18420"/>
        <note>shared with alpha subunit</note>
    </ligand>
</feature>
<evidence type="ECO:0000259" key="19">
    <source>
        <dbReference type="PROSITE" id="PS51483"/>
    </source>
</evidence>
<dbReference type="CDD" id="cd02796">
    <property type="entry name" value="tRNA_bind_bactPheRS"/>
    <property type="match status" value="1"/>
</dbReference>
<dbReference type="EC" id="6.1.1.20" evidence="15"/>
<evidence type="ECO:0000259" key="17">
    <source>
        <dbReference type="PROSITE" id="PS50886"/>
    </source>
</evidence>
<dbReference type="SUPFAM" id="SSF54991">
    <property type="entry name" value="Anticodon-binding domain of PheRS"/>
    <property type="match status" value="1"/>
</dbReference>
<dbReference type="GO" id="GO:0004826">
    <property type="term" value="F:phenylalanine-tRNA ligase activity"/>
    <property type="evidence" value="ECO:0007669"/>
    <property type="project" value="UniProtKB-UniRule"/>
</dbReference>
<reference evidence="20 21" key="1">
    <citation type="journal article" date="2009" name="PLoS ONE">
        <title>Genome analysis of the anaerobic thermohalophilic bacterium Halothermothrix orenii.</title>
        <authorList>
            <person name="Mavromatis K."/>
            <person name="Ivanova N."/>
            <person name="Anderson I."/>
            <person name="Lykidis A."/>
            <person name="Hooper S.D."/>
            <person name="Sun H."/>
            <person name="Kunin V."/>
            <person name="Lapidus A."/>
            <person name="Hugenholtz P."/>
            <person name="Patel B."/>
            <person name="Kyrpides N.C."/>
        </authorList>
    </citation>
    <scope>NUCLEOTIDE SEQUENCE [LARGE SCALE GENOMIC DNA]</scope>
    <source>
        <strain evidence="21">H 168 / OCM 544 / DSM 9562</strain>
    </source>
</reference>
<dbReference type="PROSITE" id="PS51447">
    <property type="entry name" value="FDX_ACB"/>
    <property type="match status" value="1"/>
</dbReference>
<gene>
    <name evidence="15" type="primary">pheT</name>
    <name evidence="20" type="ordered locus">Hore_05640</name>
</gene>
<dbReference type="Pfam" id="PF17759">
    <property type="entry name" value="tRNA_synthFbeta"/>
    <property type="match status" value="1"/>
</dbReference>
<dbReference type="SUPFAM" id="SSF55681">
    <property type="entry name" value="Class II aaRS and biotin synthetases"/>
    <property type="match status" value="1"/>
</dbReference>
<dbReference type="GO" id="GO:0009328">
    <property type="term" value="C:phenylalanine-tRNA ligase complex"/>
    <property type="evidence" value="ECO:0007669"/>
    <property type="project" value="TreeGrafter"/>
</dbReference>
<dbReference type="InterPro" id="IPR036690">
    <property type="entry name" value="Fdx_antiC-bd_sf"/>
</dbReference>
<dbReference type="PROSITE" id="PS51483">
    <property type="entry name" value="B5"/>
    <property type="match status" value="1"/>
</dbReference>
<dbReference type="FunFam" id="3.30.56.10:FF:000002">
    <property type="entry name" value="Phenylalanine--tRNA ligase beta subunit"/>
    <property type="match status" value="1"/>
</dbReference>
<name>B8D294_HALOH</name>
<dbReference type="InterPro" id="IPR005146">
    <property type="entry name" value="B3/B4_tRNA-bd"/>
</dbReference>
<keyword evidence="5 16" id="KW-0820">tRNA-binding</keyword>
<comment type="catalytic activity">
    <reaction evidence="14 15">
        <text>tRNA(Phe) + L-phenylalanine + ATP = L-phenylalanyl-tRNA(Phe) + AMP + diphosphate + H(+)</text>
        <dbReference type="Rhea" id="RHEA:19413"/>
        <dbReference type="Rhea" id="RHEA-COMP:9668"/>
        <dbReference type="Rhea" id="RHEA-COMP:9699"/>
        <dbReference type="ChEBI" id="CHEBI:15378"/>
        <dbReference type="ChEBI" id="CHEBI:30616"/>
        <dbReference type="ChEBI" id="CHEBI:33019"/>
        <dbReference type="ChEBI" id="CHEBI:58095"/>
        <dbReference type="ChEBI" id="CHEBI:78442"/>
        <dbReference type="ChEBI" id="CHEBI:78531"/>
        <dbReference type="ChEBI" id="CHEBI:456215"/>
        <dbReference type="EC" id="6.1.1.20"/>
    </reaction>
</comment>
<dbReference type="STRING" id="373903.Hore_05640"/>
<dbReference type="InterPro" id="IPR005121">
    <property type="entry name" value="Fdx_antiC-bd"/>
</dbReference>
<dbReference type="SUPFAM" id="SSF50249">
    <property type="entry name" value="Nucleic acid-binding proteins"/>
    <property type="match status" value="1"/>
</dbReference>
<dbReference type="Gene3D" id="3.30.70.380">
    <property type="entry name" value="Ferrodoxin-fold anticodon-binding domain"/>
    <property type="match status" value="1"/>
</dbReference>
<keyword evidence="4 15" id="KW-0963">Cytoplasm</keyword>
<evidence type="ECO:0000256" key="14">
    <source>
        <dbReference type="ARBA" id="ARBA00049255"/>
    </source>
</evidence>
<evidence type="ECO:0000256" key="9">
    <source>
        <dbReference type="ARBA" id="ARBA00022840"/>
    </source>
</evidence>
<dbReference type="Pfam" id="PF03484">
    <property type="entry name" value="B5"/>
    <property type="match status" value="1"/>
</dbReference>
<dbReference type="GO" id="GO:0000049">
    <property type="term" value="F:tRNA binding"/>
    <property type="evidence" value="ECO:0007669"/>
    <property type="project" value="UniProtKB-UniRule"/>
</dbReference>
<dbReference type="eggNOG" id="COG0072">
    <property type="taxonomic scope" value="Bacteria"/>
</dbReference>
<evidence type="ECO:0000256" key="11">
    <source>
        <dbReference type="ARBA" id="ARBA00022884"/>
    </source>
</evidence>
<dbReference type="GO" id="GO:0005524">
    <property type="term" value="F:ATP binding"/>
    <property type="evidence" value="ECO:0007669"/>
    <property type="project" value="UniProtKB-UniRule"/>
</dbReference>
<dbReference type="Pfam" id="PF03147">
    <property type="entry name" value="FDX-ACB"/>
    <property type="match status" value="1"/>
</dbReference>
<dbReference type="NCBIfam" id="NF045760">
    <property type="entry name" value="YtpR"/>
    <property type="match status" value="1"/>
</dbReference>
<dbReference type="InterPro" id="IPR045864">
    <property type="entry name" value="aa-tRNA-synth_II/BPL/LPL"/>
</dbReference>
<dbReference type="NCBIfam" id="TIGR00472">
    <property type="entry name" value="pheT_bact"/>
    <property type="match status" value="1"/>
</dbReference>
<dbReference type="HOGENOM" id="CLU_016891_0_0_9"/>
<keyword evidence="11 16" id="KW-0694">RNA-binding</keyword>
<evidence type="ECO:0000256" key="1">
    <source>
        <dbReference type="ARBA" id="ARBA00004496"/>
    </source>
</evidence>
<feature type="binding site" evidence="15">
    <location>
        <position position="456"/>
    </location>
    <ligand>
        <name>Mg(2+)</name>
        <dbReference type="ChEBI" id="CHEBI:18420"/>
        <note>shared with alpha subunit</note>
    </ligand>
</feature>
<dbReference type="RefSeq" id="WP_012635509.1">
    <property type="nucleotide sequence ID" value="NC_011899.1"/>
</dbReference>